<dbReference type="GO" id="GO:0005886">
    <property type="term" value="C:plasma membrane"/>
    <property type="evidence" value="ECO:0007669"/>
    <property type="project" value="TreeGrafter"/>
</dbReference>
<dbReference type="Pfam" id="PF00560">
    <property type="entry name" value="LRR_1"/>
    <property type="match status" value="2"/>
</dbReference>
<dbReference type="FunFam" id="3.80.10.10:FF:000770">
    <property type="entry name" value="Uncharacterized protein"/>
    <property type="match status" value="2"/>
</dbReference>
<dbReference type="InterPro" id="IPR003591">
    <property type="entry name" value="Leu-rich_rpt_typical-subtyp"/>
</dbReference>
<sequence>MQYMLTGPGIEPTTAALRTQGLQMWVALSPTPPQHTEIIFFGLRIPHMLDMTFTVAWGGDIGLYLVSVKAAQVTQTVIQIKLHHPGVTKTSTTSRRNRGLILGGNREFMPPVSRLTWQKSRIRLIKENQNRLRVRLWMPEESLGLGIPSPRLFSSVQSALYLLSLSRWKGNSPEPVLYEERKQNLAAFSLGDNKGGRDVSKNRLGCCLQVLRKKIRKTVFKTDAAFRYARTASSWFFPGVPQTEAETRSGAALNRSADQSEHRGRHSAADRYVLMEDRLGSVSVALHPGQDYQPCSSPTLAVIMSAAPANPSDDALTCNLGLRLTVRTAADLMMLAALTLASLGLLARASDLCPPACRCFDSLTTADCRDKGLTQIPPLPAGTLKLFILNNKIEEIPENGLNGLQVLDLTQNQLSASLNLVWPAMTNLTKLLLRDNNLASLLPAQFLNCPALVFLDLSKNHIQYLTPRFLYGLANLKTLLLSHNQIETLQTEVLDNVVGLTELHLNFNRLREIESGVFRSSAMLRKLDLSNNRIVKVEDGSFRGAAGLKHLDLSGNQLVTIPADSFSSLTALDHLYLTSNNLTDLSDRSLSGLNNLTDLDLSRNQLSSLPNDVFKDLAKLRFLDLFRNRLTELPPDVFRSLNNLLDLQLDRNQISTLPLEVFATSHKLQDLQLSHNHILELHPGLFANMPSLQNLQLAHNALTLLPEGLFHKLQALKELHLQYNRIAFLHQSVFDGLPKVTRVDLSNNRISSLQPDQFRELSRLKDLKLDGNQLVKLPSNLFTALGKLVTLDLGHNNLLELSSDTFKGLIHLKNLILSFNSLHSVHYNAFQDLGSLHTLLLQNNSLESLPPDLFHPLPKLRELNLDGNKLGRLNPRLFQRLKDLQELSLKSNGLQSLETKTLKPLKKLTLIYLSDNMWNCTSVDIFYLCNWIKVNTEKLNDKPVCYFPSESESPLLLLDHCAAAARCPPSLPLQVLSVLTPSLIAVAHSFL</sequence>
<gene>
    <name evidence="7" type="ORF">CCH79_00019881</name>
</gene>
<dbReference type="PANTHER" id="PTHR24366:SF171">
    <property type="entry name" value="LEUCINE RICH REPEAT NEURONAL 4"/>
    <property type="match status" value="1"/>
</dbReference>
<evidence type="ECO:0000313" key="8">
    <source>
        <dbReference type="Proteomes" id="UP000250572"/>
    </source>
</evidence>
<keyword evidence="2" id="KW-0732">Signal</keyword>
<dbReference type="SMART" id="SM00364">
    <property type="entry name" value="LRR_BAC"/>
    <property type="match status" value="10"/>
</dbReference>
<dbReference type="STRING" id="33528.ENSGAFP00000004690"/>
<dbReference type="SMART" id="SM00369">
    <property type="entry name" value="LRR_TYP"/>
    <property type="match status" value="21"/>
</dbReference>
<evidence type="ECO:0000256" key="1">
    <source>
        <dbReference type="ARBA" id="ARBA00022614"/>
    </source>
</evidence>
<dbReference type="SMART" id="SM00365">
    <property type="entry name" value="LRR_SD22"/>
    <property type="match status" value="8"/>
</dbReference>
<dbReference type="InterPro" id="IPR000372">
    <property type="entry name" value="LRRNT"/>
</dbReference>
<evidence type="ECO:0000256" key="5">
    <source>
        <dbReference type="SAM" id="MobiDB-lite"/>
    </source>
</evidence>
<dbReference type="Proteomes" id="UP000250572">
    <property type="component" value="Unassembled WGS sequence"/>
</dbReference>
<evidence type="ECO:0000313" key="7">
    <source>
        <dbReference type="EMBL" id="PWA25543.1"/>
    </source>
</evidence>
<dbReference type="Gene3D" id="3.80.10.10">
    <property type="entry name" value="Ribonuclease Inhibitor"/>
    <property type="match status" value="4"/>
</dbReference>
<reference evidence="7 8" key="1">
    <citation type="journal article" date="2018" name="G3 (Bethesda)">
        <title>A High-Quality Reference Genome for the Invasive Mosquitofish Gambusia affinis Using a Chicago Library.</title>
        <authorList>
            <person name="Hoffberg S.L."/>
            <person name="Troendle N.J."/>
            <person name="Glenn T.C."/>
            <person name="Mahmud O."/>
            <person name="Louha S."/>
            <person name="Chalopin D."/>
            <person name="Bennetzen J.L."/>
            <person name="Mauricio R."/>
        </authorList>
    </citation>
    <scope>NUCLEOTIDE SEQUENCE [LARGE SCALE GENOMIC DNA]</scope>
    <source>
        <strain evidence="7">NE01/NJP1002.9</strain>
        <tissue evidence="7">Muscle</tissue>
    </source>
</reference>
<protein>
    <recommendedName>
        <fullName evidence="6">LRRNT domain-containing protein</fullName>
    </recommendedName>
</protein>
<feature type="region of interest" description="Disordered" evidence="5">
    <location>
        <begin position="247"/>
        <end position="266"/>
    </location>
</feature>
<proteinExistence type="predicted"/>
<comment type="caution">
    <text evidence="7">The sequence shown here is derived from an EMBL/GenBank/DDBJ whole genome shotgun (WGS) entry which is preliminary data.</text>
</comment>
<dbReference type="PROSITE" id="PS51450">
    <property type="entry name" value="LRR"/>
    <property type="match status" value="9"/>
</dbReference>
<feature type="domain" description="LRRNT" evidence="6">
    <location>
        <begin position="352"/>
        <end position="385"/>
    </location>
</feature>
<dbReference type="InterPro" id="IPR032675">
    <property type="entry name" value="LRR_dom_sf"/>
</dbReference>
<evidence type="ECO:0000256" key="4">
    <source>
        <dbReference type="ARBA" id="ARBA00023180"/>
    </source>
</evidence>
<dbReference type="InterPro" id="IPR001611">
    <property type="entry name" value="Leu-rich_rpt"/>
</dbReference>
<keyword evidence="1" id="KW-0433">Leucine-rich repeat</keyword>
<dbReference type="AlphaFoldDB" id="A0A315W1G3"/>
<keyword evidence="4" id="KW-0325">Glycoprotein</keyword>
<name>A0A315W1G3_GAMAF</name>
<keyword evidence="3" id="KW-0677">Repeat</keyword>
<keyword evidence="8" id="KW-1185">Reference proteome</keyword>
<evidence type="ECO:0000256" key="3">
    <source>
        <dbReference type="ARBA" id="ARBA00022737"/>
    </source>
</evidence>
<evidence type="ECO:0000259" key="6">
    <source>
        <dbReference type="SMART" id="SM00013"/>
    </source>
</evidence>
<dbReference type="Pfam" id="PF13855">
    <property type="entry name" value="LRR_8"/>
    <property type="match status" value="5"/>
</dbReference>
<dbReference type="EMBL" id="NHOQ01001253">
    <property type="protein sequence ID" value="PWA25543.1"/>
    <property type="molecule type" value="Genomic_DNA"/>
</dbReference>
<dbReference type="GO" id="GO:0007616">
    <property type="term" value="P:long-term memory"/>
    <property type="evidence" value="ECO:0007669"/>
    <property type="project" value="TreeGrafter"/>
</dbReference>
<evidence type="ECO:0000256" key="2">
    <source>
        <dbReference type="ARBA" id="ARBA00022729"/>
    </source>
</evidence>
<dbReference type="SMART" id="SM00013">
    <property type="entry name" value="LRRNT"/>
    <property type="match status" value="1"/>
</dbReference>
<dbReference type="SUPFAM" id="SSF52058">
    <property type="entry name" value="L domain-like"/>
    <property type="match status" value="2"/>
</dbReference>
<accession>A0A315W1G3</accession>
<dbReference type="PRINTS" id="PR00019">
    <property type="entry name" value="LEURICHRPT"/>
</dbReference>
<dbReference type="PANTHER" id="PTHR24366">
    <property type="entry name" value="IG(IMMUNOGLOBULIN) AND LRR(LEUCINE RICH REPEAT) DOMAINS"/>
    <property type="match status" value="1"/>
</dbReference>
<organism evidence="7 8">
    <name type="scientific">Gambusia affinis</name>
    <name type="common">Western mosquitofish</name>
    <name type="synonym">Heterandria affinis</name>
    <dbReference type="NCBI Taxonomy" id="33528"/>
    <lineage>
        <taxon>Eukaryota</taxon>
        <taxon>Metazoa</taxon>
        <taxon>Chordata</taxon>
        <taxon>Craniata</taxon>
        <taxon>Vertebrata</taxon>
        <taxon>Euteleostomi</taxon>
        <taxon>Actinopterygii</taxon>
        <taxon>Neopterygii</taxon>
        <taxon>Teleostei</taxon>
        <taxon>Neoteleostei</taxon>
        <taxon>Acanthomorphata</taxon>
        <taxon>Ovalentaria</taxon>
        <taxon>Atherinomorphae</taxon>
        <taxon>Cyprinodontiformes</taxon>
        <taxon>Poeciliidae</taxon>
        <taxon>Poeciliinae</taxon>
        <taxon>Gambusia</taxon>
    </lineage>
</organism>